<dbReference type="Pfam" id="PF20251">
    <property type="entry name" value="Big_14"/>
    <property type="match status" value="1"/>
</dbReference>
<feature type="domain" description="Bacterial Ig-like" evidence="1">
    <location>
        <begin position="220"/>
        <end position="313"/>
    </location>
</feature>
<evidence type="ECO:0000313" key="2">
    <source>
        <dbReference type="EMBL" id="RLQ96819.1"/>
    </source>
</evidence>
<keyword evidence="3" id="KW-1185">Reference proteome</keyword>
<organism evidence="2 3">
    <name type="scientific">Falsibacillus albus</name>
    <dbReference type="NCBI Taxonomy" id="2478915"/>
    <lineage>
        <taxon>Bacteria</taxon>
        <taxon>Bacillati</taxon>
        <taxon>Bacillota</taxon>
        <taxon>Bacilli</taxon>
        <taxon>Bacillales</taxon>
        <taxon>Bacillaceae</taxon>
        <taxon>Falsibacillus</taxon>
    </lineage>
</organism>
<dbReference type="OrthoDB" id="2965516at2"/>
<protein>
    <recommendedName>
        <fullName evidence="1">Bacterial Ig-like domain-containing protein</fullName>
    </recommendedName>
</protein>
<sequence>MFFFNNVTFQEKESSYKQTTMEGDYMKKIYVIGSLLTISLAAGCGDSQVHNEPLTKEVTKNDAAGKTMDNLLDPLKNDLPQQAKPIDHQKADHAIRYYSQSYQQKLDSSFFKNKPHQASQEVNPSNKLYKPGEKLVYYVPNKLPAQQSYKISIYQYNPEKNNFSLLFEKRLMKKDEKTTFTLPNEENKVFYIGHTILDENNKTLHTEYDRAFVPFNYVNGKITVDKRMVTPTYKLTVTYTNLGTKTIETGLGIHLEKWADGKWEPYKYGENVIAIGIVLPPGKPFSQKIDLKKLEPGSYRAFAYVDGKKIADEFDLIHTKGK</sequence>
<gene>
    <name evidence="2" type="ORF">D9X91_06890</name>
</gene>
<dbReference type="RefSeq" id="WP_121679840.1">
    <property type="nucleotide sequence ID" value="NZ_RCVZ01000003.1"/>
</dbReference>
<accession>A0A3L7K3H0</accession>
<proteinExistence type="predicted"/>
<reference evidence="2 3" key="1">
    <citation type="submission" date="2018-10" db="EMBL/GenBank/DDBJ databases">
        <title>Falsibacillus sp. genome draft.</title>
        <authorList>
            <person name="Shi S."/>
        </authorList>
    </citation>
    <scope>NUCLEOTIDE SEQUENCE [LARGE SCALE GENOMIC DNA]</scope>
    <source>
        <strain evidence="2 3">GY 10110</strain>
    </source>
</reference>
<evidence type="ECO:0000313" key="3">
    <source>
        <dbReference type="Proteomes" id="UP000276770"/>
    </source>
</evidence>
<name>A0A3L7K3H0_9BACI</name>
<comment type="caution">
    <text evidence="2">The sequence shown here is derived from an EMBL/GenBank/DDBJ whole genome shotgun (WGS) entry which is preliminary data.</text>
</comment>
<dbReference type="EMBL" id="RCVZ01000003">
    <property type="protein sequence ID" value="RLQ96819.1"/>
    <property type="molecule type" value="Genomic_DNA"/>
</dbReference>
<dbReference type="Proteomes" id="UP000276770">
    <property type="component" value="Unassembled WGS sequence"/>
</dbReference>
<dbReference type="InterPro" id="IPR046878">
    <property type="entry name" value="Big_14"/>
</dbReference>
<evidence type="ECO:0000259" key="1">
    <source>
        <dbReference type="Pfam" id="PF20251"/>
    </source>
</evidence>
<dbReference type="AlphaFoldDB" id="A0A3L7K3H0"/>